<keyword evidence="7" id="KW-0067">ATP-binding</keyword>
<keyword evidence="1" id="KW-0479">Metal-binding</keyword>
<dbReference type="Gene3D" id="3.40.50.10810">
    <property type="entry name" value="Tandem AAA-ATPase domain"/>
    <property type="match status" value="1"/>
</dbReference>
<dbReference type="GeneTree" id="ENSGT00940000158559"/>
<feature type="domain" description="Helicase C-terminal" evidence="12">
    <location>
        <begin position="317"/>
        <end position="473"/>
    </location>
</feature>
<organism evidence="13 14">
    <name type="scientific">Sparus aurata</name>
    <name type="common">Gilthead sea bream</name>
    <dbReference type="NCBI Taxonomy" id="8175"/>
    <lineage>
        <taxon>Eukaryota</taxon>
        <taxon>Metazoa</taxon>
        <taxon>Chordata</taxon>
        <taxon>Craniata</taxon>
        <taxon>Vertebrata</taxon>
        <taxon>Euteleostomi</taxon>
        <taxon>Actinopterygii</taxon>
        <taxon>Neopterygii</taxon>
        <taxon>Teleostei</taxon>
        <taxon>Neoteleostei</taxon>
        <taxon>Acanthomorphata</taxon>
        <taxon>Eupercaria</taxon>
        <taxon>Spariformes</taxon>
        <taxon>Sparidae</taxon>
        <taxon>Sparus</taxon>
    </lineage>
</organism>
<dbReference type="InterPro" id="IPR014001">
    <property type="entry name" value="Helicase_ATP-bd"/>
</dbReference>
<keyword evidence="4" id="KW-0378">Hydrolase</keyword>
<name>A0A671YZ66_SPAAU</name>
<dbReference type="GO" id="GO:0005524">
    <property type="term" value="F:ATP binding"/>
    <property type="evidence" value="ECO:0007669"/>
    <property type="project" value="UniProtKB-KW"/>
</dbReference>
<evidence type="ECO:0000256" key="2">
    <source>
        <dbReference type="ARBA" id="ARBA00022741"/>
    </source>
</evidence>
<dbReference type="PROSITE" id="PS01358">
    <property type="entry name" value="ZF_RANBP2_1"/>
    <property type="match status" value="1"/>
</dbReference>
<dbReference type="FunFam" id="3.40.50.300:FF:000788">
    <property type="entry name" value="DNA annealing helicase and endonuclease ZRANB3"/>
    <property type="match status" value="1"/>
</dbReference>
<dbReference type="SUPFAM" id="SSF52540">
    <property type="entry name" value="P-loop containing nucleoside triphosphate hydrolases"/>
    <property type="match status" value="2"/>
</dbReference>
<dbReference type="SMART" id="SM00490">
    <property type="entry name" value="HELICc"/>
    <property type="match status" value="1"/>
</dbReference>
<dbReference type="PROSITE" id="PS51194">
    <property type="entry name" value="HELICASE_CTER"/>
    <property type="match status" value="1"/>
</dbReference>
<dbReference type="InterPro" id="IPR038718">
    <property type="entry name" value="SNF2-like_sf"/>
</dbReference>
<keyword evidence="2" id="KW-0547">Nucleotide-binding</keyword>
<dbReference type="PANTHER" id="PTHR45766">
    <property type="entry name" value="DNA ANNEALING HELICASE AND ENDONUCLEASE ZRANB3 FAMILY MEMBER"/>
    <property type="match status" value="1"/>
</dbReference>
<reference evidence="13" key="3">
    <citation type="submission" date="2025-09" db="UniProtKB">
        <authorList>
            <consortium name="Ensembl"/>
        </authorList>
    </citation>
    <scope>IDENTIFICATION</scope>
</reference>
<evidence type="ECO:0000313" key="13">
    <source>
        <dbReference type="Ensembl" id="ENSSAUP00010068043.1"/>
    </source>
</evidence>
<accession>A0A671YZ66</accession>
<evidence type="ECO:0000256" key="5">
    <source>
        <dbReference type="ARBA" id="ARBA00022806"/>
    </source>
</evidence>
<proteinExistence type="predicted"/>
<dbReference type="InterPro" id="IPR036443">
    <property type="entry name" value="Znf_RanBP2_sf"/>
</dbReference>
<dbReference type="GO" id="GO:0031297">
    <property type="term" value="P:replication fork processing"/>
    <property type="evidence" value="ECO:0007669"/>
    <property type="project" value="TreeGrafter"/>
</dbReference>
<evidence type="ECO:0000256" key="9">
    <source>
        <dbReference type="SAM" id="MobiDB-lite"/>
    </source>
</evidence>
<dbReference type="InterPro" id="IPR001876">
    <property type="entry name" value="Znf_RanBP2"/>
</dbReference>
<feature type="domain" description="Helicase ATP-binding" evidence="11">
    <location>
        <begin position="32"/>
        <end position="194"/>
    </location>
</feature>
<dbReference type="PANTHER" id="PTHR45766:SF3">
    <property type="entry name" value="DNA ANNEALING HELICASE AND ENDONUCLEASE ZRANB3"/>
    <property type="match status" value="1"/>
</dbReference>
<evidence type="ECO:0000313" key="14">
    <source>
        <dbReference type="Proteomes" id="UP000472265"/>
    </source>
</evidence>
<dbReference type="GO" id="GO:0006281">
    <property type="term" value="P:DNA repair"/>
    <property type="evidence" value="ECO:0007669"/>
    <property type="project" value="TreeGrafter"/>
</dbReference>
<keyword evidence="5" id="KW-0347">Helicase</keyword>
<dbReference type="GO" id="GO:0008270">
    <property type="term" value="F:zinc ion binding"/>
    <property type="evidence" value="ECO:0007669"/>
    <property type="project" value="UniProtKB-KW"/>
</dbReference>
<dbReference type="InterPro" id="IPR002711">
    <property type="entry name" value="HNH"/>
</dbReference>
<dbReference type="Proteomes" id="UP000472265">
    <property type="component" value="Chromosome 24"/>
</dbReference>
<dbReference type="GO" id="GO:0043596">
    <property type="term" value="C:nuclear replication fork"/>
    <property type="evidence" value="ECO:0007669"/>
    <property type="project" value="TreeGrafter"/>
</dbReference>
<dbReference type="PROSITE" id="PS50199">
    <property type="entry name" value="ZF_RANBP2_2"/>
    <property type="match status" value="1"/>
</dbReference>
<evidence type="ECO:0000259" key="10">
    <source>
        <dbReference type="PROSITE" id="PS50199"/>
    </source>
</evidence>
<dbReference type="GO" id="GO:0004520">
    <property type="term" value="F:DNA endonuclease activity"/>
    <property type="evidence" value="ECO:0007669"/>
    <property type="project" value="TreeGrafter"/>
</dbReference>
<dbReference type="Pfam" id="PF00271">
    <property type="entry name" value="Helicase_C"/>
    <property type="match status" value="1"/>
</dbReference>
<dbReference type="InterPro" id="IPR001650">
    <property type="entry name" value="Helicase_C-like"/>
</dbReference>
<feature type="region of interest" description="Disordered" evidence="9">
    <location>
        <begin position="519"/>
        <end position="607"/>
    </location>
</feature>
<dbReference type="InterPro" id="IPR049730">
    <property type="entry name" value="SNF2/RAD54-like_C"/>
</dbReference>
<keyword evidence="14" id="KW-1185">Reference proteome</keyword>
<feature type="compositionally biased region" description="Polar residues" evidence="9">
    <location>
        <begin position="539"/>
        <end position="555"/>
    </location>
</feature>
<dbReference type="InterPro" id="IPR000330">
    <property type="entry name" value="SNF2_N"/>
</dbReference>
<dbReference type="GO" id="GO:0003676">
    <property type="term" value="F:nucleic acid binding"/>
    <property type="evidence" value="ECO:0007669"/>
    <property type="project" value="InterPro"/>
</dbReference>
<feature type="domain" description="RanBP2-type" evidence="10">
    <location>
        <begin position="623"/>
        <end position="652"/>
    </location>
</feature>
<dbReference type="GO" id="GO:0016787">
    <property type="term" value="F:hydrolase activity"/>
    <property type="evidence" value="ECO:0007669"/>
    <property type="project" value="UniProtKB-KW"/>
</dbReference>
<dbReference type="Ensembl" id="ENSSAUT00010071214.1">
    <property type="protein sequence ID" value="ENSSAUP00010068043.1"/>
    <property type="gene ID" value="ENSSAUG00010027005.1"/>
</dbReference>
<dbReference type="InterPro" id="IPR003615">
    <property type="entry name" value="HNH_nuc"/>
</dbReference>
<dbReference type="Gene3D" id="2.30.30.380">
    <property type="entry name" value="Zn-finger domain of Sec23/24"/>
    <property type="match status" value="1"/>
</dbReference>
<dbReference type="CDD" id="cd18793">
    <property type="entry name" value="SF2_C_SNF"/>
    <property type="match status" value="1"/>
</dbReference>
<sequence length="1028" mass="115018">MQTKAMSFYSSIDLLPAGPPKQFPSLQTHLIKFSLLLFYRCMIADEMGLGKTVQAIAVAYAFRKEWPLLVVVPSSLKYPWIEEMERWIPELQPGDINLVENKSHTMGISSSKVTVLGYGLLTTDARPLVEALTRQRFAVVVVDESHYLKSRNAARTKILVPLIQSAKRAILLTGTPALGRPEELFMQIDALYPKMFGTWTDYAKKHCNAHYKYFGRRRQWDCRGASNLDELHQRLSRIMIRRLKAEVLTQLPPKIRQRIPFDLPKEAAKEASASFAEWERLMKGMGSGVVATDNPFTQVMSLVTQMYKQTAIAKAGAVKDYIKMMLEAEQLKFLVFAHHLTMLQACTEAVIEAKAGYIRIDGSVPSSERIHLVNKFQSDPETRVAILSIQAAGQGLTLTAASHVVFAELYWNPGHIKQAEDRAHRIGQTTSVNVHYLIAKGTFDTVMWSMLNRKETVTGCTLNGRKEYLKADQGDKDKWEFLNFADAWTPANVNCDTNQLELAFFLQFEKEKQHDIRSFFSPGASKEKKRRRIEDEETSPSVSSEAIATPSGSVNSEKREEKPSPDLDFSPQLKRLRTPQPSPSPRSRFGGKRRSTAGGVGSGSPGALVSFMAPRKLSEPNPSTETWSCGACTYSNSGLLPYCEMCEFPRPSPVLIKRLRSSSHRQRSKQIAAACLSSAADANDDDEGNDGGAAGTAHPVYPGLQFCASQYTDRIYLYSKGLQWFHLEIEYEVSCRLPPQVLRFVQEWSSLAAMKQKLLRRSGLLFHSPTLGLQQLAATQHPHSSTKRYLSKDEVAQASLSKAQQEGGSVRLVTKENFFSKRKSAGAPTPPASERQEKDSCEILAEQPAPESGYLQAVDSGGVPLCLSCHQACPTTGGAWDTRFCSHRCQEEFQLRSSQTYMRSRVLEAEQGICQHCGLHAHDLFLKVRDAPPSQRKEMLENTWLAQLSLKQLNEMIRAPVEGDFWQVDHIRPVYSGGGQCSLDNLQTLCTVCHKARTAQQAKERSQMRKSAAASKVASDISRFFIRK</sequence>
<dbReference type="Pfam" id="PF01844">
    <property type="entry name" value="HNH"/>
    <property type="match status" value="1"/>
</dbReference>
<evidence type="ECO:0000256" key="3">
    <source>
        <dbReference type="ARBA" id="ARBA00022771"/>
    </source>
</evidence>
<dbReference type="Gene3D" id="3.40.50.300">
    <property type="entry name" value="P-loop containing nucleotide triphosphate hydrolases"/>
    <property type="match status" value="1"/>
</dbReference>
<dbReference type="GO" id="GO:0004386">
    <property type="term" value="F:helicase activity"/>
    <property type="evidence" value="ECO:0007669"/>
    <property type="project" value="UniProtKB-KW"/>
</dbReference>
<evidence type="ECO:0000256" key="7">
    <source>
        <dbReference type="ARBA" id="ARBA00022840"/>
    </source>
</evidence>
<feature type="compositionally biased region" description="Basic and acidic residues" evidence="9">
    <location>
        <begin position="556"/>
        <end position="565"/>
    </location>
</feature>
<dbReference type="InterPro" id="IPR027417">
    <property type="entry name" value="P-loop_NTPase"/>
</dbReference>
<dbReference type="Pfam" id="PF00176">
    <property type="entry name" value="SNF2-rel_dom"/>
    <property type="match status" value="1"/>
</dbReference>
<keyword evidence="3 8" id="KW-0863">Zinc-finger</keyword>
<dbReference type="CDD" id="cd18010">
    <property type="entry name" value="DEXHc_HARP_SMARCAL1"/>
    <property type="match status" value="1"/>
</dbReference>
<dbReference type="Gene3D" id="1.10.30.50">
    <property type="match status" value="1"/>
</dbReference>
<evidence type="ECO:0000259" key="12">
    <source>
        <dbReference type="PROSITE" id="PS51194"/>
    </source>
</evidence>
<dbReference type="Pfam" id="PF00641">
    <property type="entry name" value="Zn_ribbon_RanBP"/>
    <property type="match status" value="1"/>
</dbReference>
<dbReference type="AlphaFoldDB" id="A0A671YZ66"/>
<reference evidence="13" key="2">
    <citation type="submission" date="2025-08" db="UniProtKB">
        <authorList>
            <consortium name="Ensembl"/>
        </authorList>
    </citation>
    <scope>IDENTIFICATION</scope>
</reference>
<protein>
    <submittedName>
        <fullName evidence="13">Zinc finger RANBP2-type containing 3</fullName>
    </submittedName>
</protein>
<evidence type="ECO:0000259" key="11">
    <source>
        <dbReference type="PROSITE" id="PS51192"/>
    </source>
</evidence>
<dbReference type="PROSITE" id="PS51192">
    <property type="entry name" value="HELICASE_ATP_BIND_1"/>
    <property type="match status" value="1"/>
</dbReference>
<evidence type="ECO:0000256" key="6">
    <source>
        <dbReference type="ARBA" id="ARBA00022833"/>
    </source>
</evidence>
<reference evidence="13" key="1">
    <citation type="submission" date="2021-04" db="EMBL/GenBank/DDBJ databases">
        <authorList>
            <consortium name="Wellcome Sanger Institute Data Sharing"/>
        </authorList>
    </citation>
    <scope>NUCLEOTIDE SEQUENCE [LARGE SCALE GENOMIC DNA]</scope>
</reference>
<evidence type="ECO:0000256" key="1">
    <source>
        <dbReference type="ARBA" id="ARBA00022723"/>
    </source>
</evidence>
<dbReference type="SMART" id="SM00487">
    <property type="entry name" value="DEXDc"/>
    <property type="match status" value="1"/>
</dbReference>
<dbReference type="CDD" id="cd00085">
    <property type="entry name" value="HNHc"/>
    <property type="match status" value="1"/>
</dbReference>
<evidence type="ECO:0000256" key="4">
    <source>
        <dbReference type="ARBA" id="ARBA00022801"/>
    </source>
</evidence>
<dbReference type="FunFam" id="3.40.50.10810:FF:000024">
    <property type="entry name" value="DNA annealing helicase and endonuclease ZRANB3"/>
    <property type="match status" value="1"/>
</dbReference>
<dbReference type="SMART" id="SM00507">
    <property type="entry name" value="HNHc"/>
    <property type="match status" value="1"/>
</dbReference>
<gene>
    <name evidence="13" type="primary">ZRANB3</name>
    <name evidence="13" type="synonym">zranb3</name>
</gene>
<dbReference type="SUPFAM" id="SSF90209">
    <property type="entry name" value="Ran binding protein zinc finger-like"/>
    <property type="match status" value="1"/>
</dbReference>
<evidence type="ECO:0000256" key="8">
    <source>
        <dbReference type="PROSITE-ProRule" id="PRU00322"/>
    </source>
</evidence>
<keyword evidence="6" id="KW-0862">Zinc</keyword>
<dbReference type="SMART" id="SM00547">
    <property type="entry name" value="ZnF_RBZ"/>
    <property type="match status" value="1"/>
</dbReference>